<dbReference type="PANTHER" id="PTHR48090:SF7">
    <property type="entry name" value="RFBJ PROTEIN"/>
    <property type="match status" value="1"/>
</dbReference>
<feature type="domain" description="Glycosyltransferase 2-like" evidence="3">
    <location>
        <begin position="9"/>
        <end position="147"/>
    </location>
</feature>
<keyword evidence="2" id="KW-0812">Transmembrane</keyword>
<protein>
    <submittedName>
        <fullName evidence="4">Glycosyl transferase family 2</fullName>
    </submittedName>
</protein>
<comment type="caution">
    <text evidence="4">The sequence shown here is derived from an EMBL/GenBank/DDBJ whole genome shotgun (WGS) entry which is preliminary data.</text>
</comment>
<proteinExistence type="predicted"/>
<name>A0A202EB24_9EURY</name>
<keyword evidence="4" id="KW-0808">Transferase</keyword>
<reference evidence="4 5" key="1">
    <citation type="submission" date="2017-02" db="EMBL/GenBank/DDBJ databases">
        <title>Natronthermophilus aegyptiacus gen. nov.,sp. nov., an aerobic, extremely halophilic alkalithermophilic archaeon isolated from the athalassohaline Wadi An Natrun, Egypt.</title>
        <authorList>
            <person name="Zhao B."/>
        </authorList>
    </citation>
    <scope>NUCLEOTIDE SEQUENCE [LARGE SCALE GENOMIC DNA]</scope>
    <source>
        <strain evidence="4 5">CGMCC 1.3597</strain>
    </source>
</reference>
<dbReference type="SUPFAM" id="SSF53448">
    <property type="entry name" value="Nucleotide-diphospho-sugar transferases"/>
    <property type="match status" value="1"/>
</dbReference>
<dbReference type="CDD" id="cd04179">
    <property type="entry name" value="DPM_DPG-synthase_like"/>
    <property type="match status" value="1"/>
</dbReference>
<dbReference type="Proteomes" id="UP000196084">
    <property type="component" value="Unassembled WGS sequence"/>
</dbReference>
<gene>
    <name evidence="4" type="ORF">B2G88_06550</name>
</gene>
<dbReference type="EMBL" id="MWPH01000002">
    <property type="protein sequence ID" value="OVE85170.1"/>
    <property type="molecule type" value="Genomic_DNA"/>
</dbReference>
<dbReference type="OrthoDB" id="11098at2157"/>
<evidence type="ECO:0000313" key="4">
    <source>
        <dbReference type="EMBL" id="OVE85170.1"/>
    </source>
</evidence>
<keyword evidence="2" id="KW-0472">Membrane</keyword>
<dbReference type="RefSeq" id="WP_087714925.1">
    <property type="nucleotide sequence ID" value="NZ_MWPH01000002.1"/>
</dbReference>
<sequence length="359" mass="40167">MYRTHTVGVVIPAYDEGALIGSVLERLPSFVDRAYVVDDGSSDETWSELTRHAVRLNERSSRTNQTAETDGDAALEPRIQPMRHEHNRGVGAAIKTGYMAALDDDIDVIAVMAGDDQMDPLVLKRLLDPVVENRVDYAKGTRLLSREFRQGMSTWRFVGNTVLSVLTKIASGYWKTTDPQNGYTAISGDALEAVDIEGLYEDYGYCNHLLVKLNVQEMRVADVAIPAIYATEQSGIMYPRYIRKVSLMLLSSFFWRLQAKYLVRDFHPLALLYYAGAATAGSGILSGLRTLHAASNHDDHLHLKAASSILLFAQGWLFMLLAMVFDMEHNEDKELRIETTRSDSESVGIDDQPPKFDTR</sequence>
<dbReference type="Gene3D" id="3.90.550.10">
    <property type="entry name" value="Spore Coat Polysaccharide Biosynthesis Protein SpsA, Chain A"/>
    <property type="match status" value="1"/>
</dbReference>
<evidence type="ECO:0000256" key="1">
    <source>
        <dbReference type="SAM" id="MobiDB-lite"/>
    </source>
</evidence>
<dbReference type="InterPro" id="IPR029044">
    <property type="entry name" value="Nucleotide-diphossugar_trans"/>
</dbReference>
<keyword evidence="5" id="KW-1185">Reference proteome</keyword>
<organism evidence="4 5">
    <name type="scientific">Natronolimnobius baerhuensis</name>
    <dbReference type="NCBI Taxonomy" id="253108"/>
    <lineage>
        <taxon>Archaea</taxon>
        <taxon>Methanobacteriati</taxon>
        <taxon>Methanobacteriota</taxon>
        <taxon>Stenosarchaea group</taxon>
        <taxon>Halobacteria</taxon>
        <taxon>Halobacteriales</taxon>
        <taxon>Natrialbaceae</taxon>
        <taxon>Natronolimnobius</taxon>
    </lineage>
</organism>
<keyword evidence="2" id="KW-1133">Transmembrane helix</keyword>
<evidence type="ECO:0000256" key="2">
    <source>
        <dbReference type="SAM" id="Phobius"/>
    </source>
</evidence>
<accession>A0A202EB24</accession>
<evidence type="ECO:0000259" key="3">
    <source>
        <dbReference type="Pfam" id="PF00535"/>
    </source>
</evidence>
<dbReference type="InterPro" id="IPR001173">
    <property type="entry name" value="Glyco_trans_2-like"/>
</dbReference>
<feature type="transmembrane region" description="Helical" evidence="2">
    <location>
        <begin position="303"/>
        <end position="325"/>
    </location>
</feature>
<dbReference type="Pfam" id="PF00535">
    <property type="entry name" value="Glycos_transf_2"/>
    <property type="match status" value="1"/>
</dbReference>
<dbReference type="PANTHER" id="PTHR48090">
    <property type="entry name" value="UNDECAPRENYL-PHOSPHATE 4-DEOXY-4-FORMAMIDO-L-ARABINOSE TRANSFERASE-RELATED"/>
    <property type="match status" value="1"/>
</dbReference>
<evidence type="ECO:0000313" key="5">
    <source>
        <dbReference type="Proteomes" id="UP000196084"/>
    </source>
</evidence>
<dbReference type="GO" id="GO:0016740">
    <property type="term" value="F:transferase activity"/>
    <property type="evidence" value="ECO:0007669"/>
    <property type="project" value="UniProtKB-KW"/>
</dbReference>
<feature type="transmembrane region" description="Helical" evidence="2">
    <location>
        <begin position="271"/>
        <end position="291"/>
    </location>
</feature>
<feature type="region of interest" description="Disordered" evidence="1">
    <location>
        <begin position="337"/>
        <end position="359"/>
    </location>
</feature>
<dbReference type="InterPro" id="IPR050256">
    <property type="entry name" value="Glycosyltransferase_2"/>
</dbReference>
<dbReference type="AlphaFoldDB" id="A0A202EB24"/>